<dbReference type="Pfam" id="PF07947">
    <property type="entry name" value="YhhN"/>
    <property type="match status" value="1"/>
</dbReference>
<feature type="transmembrane region" description="Helical" evidence="6">
    <location>
        <begin position="7"/>
        <end position="24"/>
    </location>
</feature>
<dbReference type="EMBL" id="FTOP01000016">
    <property type="protein sequence ID" value="SIT09815.1"/>
    <property type="molecule type" value="Genomic_DNA"/>
</dbReference>
<evidence type="ECO:0000256" key="3">
    <source>
        <dbReference type="ARBA" id="ARBA00022692"/>
    </source>
</evidence>
<dbReference type="InterPro" id="IPR012506">
    <property type="entry name" value="TMEM86B-like"/>
</dbReference>
<evidence type="ECO:0000256" key="6">
    <source>
        <dbReference type="SAM" id="Phobius"/>
    </source>
</evidence>
<dbReference type="GO" id="GO:0016020">
    <property type="term" value="C:membrane"/>
    <property type="evidence" value="ECO:0007669"/>
    <property type="project" value="UniProtKB-SubCell"/>
</dbReference>
<feature type="transmembrane region" description="Helical" evidence="6">
    <location>
        <begin position="143"/>
        <end position="161"/>
    </location>
</feature>
<feature type="transmembrane region" description="Helical" evidence="6">
    <location>
        <begin position="30"/>
        <end position="49"/>
    </location>
</feature>
<evidence type="ECO:0000256" key="2">
    <source>
        <dbReference type="ARBA" id="ARBA00007375"/>
    </source>
</evidence>
<keyword evidence="3 6" id="KW-0812">Transmembrane</keyword>
<keyword evidence="4 6" id="KW-1133">Transmembrane helix</keyword>
<feature type="transmembrane region" description="Helical" evidence="6">
    <location>
        <begin position="82"/>
        <end position="104"/>
    </location>
</feature>
<evidence type="ECO:0000313" key="8">
    <source>
        <dbReference type="Proteomes" id="UP000186026"/>
    </source>
</evidence>
<sequence length="241" mass="27500">MKGNKLYNTIFIIVSAVSISFLFMDLNIGFYVTKPLIVPVLLVFLFLKFKEIQHPLIPLLMVATFFSFLGDIFLMITLEEALFKLLGICTFIIAQASYGVLYAISIKHKNKKIISWKQRWPEALALIITLSATGFVYPSLGDFVVPGVIYALVTVFTIIFALNRRFYVSKKSYTVTLMGVFSFFMSDALMGDDLFFTRNFTLALVMIFYVIGHYFVINGMMMQIEKEAKKAPFKDAFPIKN</sequence>
<feature type="transmembrane region" description="Helical" evidence="6">
    <location>
        <begin position="196"/>
        <end position="217"/>
    </location>
</feature>
<keyword evidence="8" id="KW-1185">Reference proteome</keyword>
<evidence type="ECO:0000256" key="4">
    <source>
        <dbReference type="ARBA" id="ARBA00022989"/>
    </source>
</evidence>
<dbReference type="PANTHER" id="PTHR31885">
    <property type="entry name" value="GH04784P"/>
    <property type="match status" value="1"/>
</dbReference>
<dbReference type="OrthoDB" id="838568at2"/>
<organism evidence="7 8">
    <name type="scientific">Belliella pelovolcani</name>
    <dbReference type="NCBI Taxonomy" id="529505"/>
    <lineage>
        <taxon>Bacteria</taxon>
        <taxon>Pseudomonadati</taxon>
        <taxon>Bacteroidota</taxon>
        <taxon>Cytophagia</taxon>
        <taxon>Cytophagales</taxon>
        <taxon>Cyclobacteriaceae</taxon>
        <taxon>Belliella</taxon>
    </lineage>
</organism>
<comment type="similarity">
    <text evidence="2">Belongs to the TMEM86 family.</text>
</comment>
<dbReference type="GO" id="GO:0016787">
    <property type="term" value="F:hydrolase activity"/>
    <property type="evidence" value="ECO:0007669"/>
    <property type="project" value="TreeGrafter"/>
</dbReference>
<dbReference type="Proteomes" id="UP000186026">
    <property type="component" value="Unassembled WGS sequence"/>
</dbReference>
<evidence type="ECO:0000313" key="7">
    <source>
        <dbReference type="EMBL" id="SIT09815.1"/>
    </source>
</evidence>
<dbReference type="RefSeq" id="WP_076502643.1">
    <property type="nucleotide sequence ID" value="NZ_FTOP01000016.1"/>
</dbReference>
<evidence type="ECO:0000256" key="5">
    <source>
        <dbReference type="ARBA" id="ARBA00023136"/>
    </source>
</evidence>
<comment type="subcellular location">
    <subcellularLocation>
        <location evidence="1">Membrane</location>
        <topology evidence="1">Multi-pass membrane protein</topology>
    </subcellularLocation>
</comment>
<feature type="transmembrane region" description="Helical" evidence="6">
    <location>
        <begin position="173"/>
        <end position="190"/>
    </location>
</feature>
<reference evidence="8" key="1">
    <citation type="submission" date="2017-01" db="EMBL/GenBank/DDBJ databases">
        <authorList>
            <person name="Varghese N."/>
            <person name="Submissions S."/>
        </authorList>
    </citation>
    <scope>NUCLEOTIDE SEQUENCE [LARGE SCALE GENOMIC DNA]</scope>
    <source>
        <strain evidence="8">DSM 46698</strain>
    </source>
</reference>
<gene>
    <name evidence="7" type="ORF">SAMN05421761_11642</name>
</gene>
<feature type="transmembrane region" description="Helical" evidence="6">
    <location>
        <begin position="56"/>
        <end position="76"/>
    </location>
</feature>
<protein>
    <submittedName>
        <fullName evidence="7">YhhN-like protein</fullName>
    </submittedName>
</protein>
<proteinExistence type="inferred from homology"/>
<feature type="transmembrane region" description="Helical" evidence="6">
    <location>
        <begin position="120"/>
        <end position="137"/>
    </location>
</feature>
<evidence type="ECO:0000256" key="1">
    <source>
        <dbReference type="ARBA" id="ARBA00004141"/>
    </source>
</evidence>
<dbReference type="AlphaFoldDB" id="A0A1N7PGQ1"/>
<keyword evidence="5 6" id="KW-0472">Membrane</keyword>
<name>A0A1N7PGQ1_9BACT</name>
<dbReference type="PANTHER" id="PTHR31885:SF6">
    <property type="entry name" value="GH04784P"/>
    <property type="match status" value="1"/>
</dbReference>
<dbReference type="STRING" id="529505.SAMN05421761_11642"/>
<accession>A0A1N7PGQ1</accession>